<feature type="domain" description="4Fe-4S ferredoxin-type" evidence="4">
    <location>
        <begin position="98"/>
        <end position="118"/>
    </location>
</feature>
<dbReference type="Gene3D" id="3.40.50.300">
    <property type="entry name" value="P-loop containing nucleotide triphosphate hydrolases"/>
    <property type="match status" value="1"/>
</dbReference>
<gene>
    <name evidence="5" type="ORF">SAMN06275492_11629</name>
</gene>
<dbReference type="EMBL" id="FXBB01000016">
    <property type="protein sequence ID" value="SMG31722.1"/>
    <property type="molecule type" value="Genomic_DNA"/>
</dbReference>
<evidence type="ECO:0000259" key="4">
    <source>
        <dbReference type="PROSITE" id="PS51379"/>
    </source>
</evidence>
<evidence type="ECO:0000256" key="1">
    <source>
        <dbReference type="ARBA" id="ARBA00022723"/>
    </source>
</evidence>
<dbReference type="STRING" id="561720.SAMN06275492_11629"/>
<dbReference type="GO" id="GO:0051536">
    <property type="term" value="F:iron-sulfur cluster binding"/>
    <property type="evidence" value="ECO:0007669"/>
    <property type="project" value="UniProtKB-KW"/>
</dbReference>
<dbReference type="AlphaFoldDB" id="A0A1X7JTL1"/>
<protein>
    <submittedName>
        <fullName evidence="5">MinD superfamily P-loop ATPase, contains an inserted ferredoxin domain</fullName>
    </submittedName>
</protein>
<dbReference type="SUPFAM" id="SSF54862">
    <property type="entry name" value="4Fe-4S ferredoxins"/>
    <property type="match status" value="1"/>
</dbReference>
<feature type="domain" description="4Fe-4S ferredoxin-type" evidence="4">
    <location>
        <begin position="61"/>
        <end position="90"/>
    </location>
</feature>
<accession>A0A1X7JTL1</accession>
<reference evidence="6" key="1">
    <citation type="submission" date="2017-04" db="EMBL/GenBank/DDBJ databases">
        <authorList>
            <person name="Varghese N."/>
            <person name="Submissions S."/>
        </authorList>
    </citation>
    <scope>NUCLEOTIDE SEQUENCE [LARGE SCALE GENOMIC DNA]</scope>
    <source>
        <strain evidence="6">USBA 82</strain>
    </source>
</reference>
<keyword evidence="3" id="KW-0411">Iron-sulfur</keyword>
<dbReference type="InterPro" id="IPR017896">
    <property type="entry name" value="4Fe4S_Fe-S-bd"/>
</dbReference>
<evidence type="ECO:0000313" key="5">
    <source>
        <dbReference type="EMBL" id="SMG31722.1"/>
    </source>
</evidence>
<dbReference type="PANTHER" id="PTHR43534:SF1">
    <property type="entry name" value="4FE-4S CLUSTER CONTAINING PARA FAMILY ATPASE PROTEIN"/>
    <property type="match status" value="1"/>
</dbReference>
<dbReference type="InterPro" id="IPR002586">
    <property type="entry name" value="CobQ/CobB/MinD/ParA_Nub-bd_dom"/>
</dbReference>
<name>A0A1X7JTL1_9BACT</name>
<dbReference type="Pfam" id="PF00037">
    <property type="entry name" value="Fer4"/>
    <property type="match status" value="1"/>
</dbReference>
<keyword evidence="1" id="KW-0479">Metal-binding</keyword>
<keyword evidence="6" id="KW-1185">Reference proteome</keyword>
<dbReference type="Proteomes" id="UP000193355">
    <property type="component" value="Unassembled WGS sequence"/>
</dbReference>
<proteinExistence type="predicted"/>
<dbReference type="InterPro" id="IPR017900">
    <property type="entry name" value="4Fe4S_Fe_S_CS"/>
</dbReference>
<dbReference type="InterPro" id="IPR027417">
    <property type="entry name" value="P-loop_NTPase"/>
</dbReference>
<dbReference type="PROSITE" id="PS51379">
    <property type="entry name" value="4FE4S_FER_2"/>
    <property type="match status" value="2"/>
</dbReference>
<dbReference type="Gene3D" id="3.30.70.20">
    <property type="match status" value="1"/>
</dbReference>
<dbReference type="Pfam" id="PF01656">
    <property type="entry name" value="CbiA"/>
    <property type="match status" value="1"/>
</dbReference>
<dbReference type="RefSeq" id="WP_085544691.1">
    <property type="nucleotide sequence ID" value="NZ_FXBB01000016.1"/>
</dbReference>
<dbReference type="PROSITE" id="PS00198">
    <property type="entry name" value="4FE4S_FER_1"/>
    <property type="match status" value="1"/>
</dbReference>
<sequence>MREIVVVSGKGGTGKTSITASLASIASQEGAALCDADVDAPDLWILVPPERQEKFDFIGMDGAEVSKESCTGCGACLDFCRFDAIRMEGKKATVTAGCEGCGGCAMVCPKEAITMVPRQQGRWFKAITHLGPMVYARLFPGGENSGMLVTTVKRAAKEEAQRLELPNLIVDGPPGIACPAIAAVTGASLALAVTEPTESGIHDLKRLHQLTADMDIPMAVVLNKSDVTDMAPRVREVCRELTIPLIGEIPFSRDIPESVASGSIPVEHMRPSIDHIWQEIKRITG</sequence>
<dbReference type="CDD" id="cd03110">
    <property type="entry name" value="SIMIBI_bact_arch"/>
    <property type="match status" value="1"/>
</dbReference>
<dbReference type="OrthoDB" id="9778602at2"/>
<dbReference type="PANTHER" id="PTHR43534">
    <property type="entry name" value="MIND SUPERFAMILY P-LOOP ATPASE CONTAINING AN INSERTED FERREDOXIN DOMAIN"/>
    <property type="match status" value="1"/>
</dbReference>
<evidence type="ECO:0000313" key="6">
    <source>
        <dbReference type="Proteomes" id="UP000193355"/>
    </source>
</evidence>
<evidence type="ECO:0000256" key="2">
    <source>
        <dbReference type="ARBA" id="ARBA00023004"/>
    </source>
</evidence>
<evidence type="ECO:0000256" key="3">
    <source>
        <dbReference type="ARBA" id="ARBA00023014"/>
    </source>
</evidence>
<organism evidence="5 6">
    <name type="scientific">Dethiosulfovibrio salsuginis</name>
    <dbReference type="NCBI Taxonomy" id="561720"/>
    <lineage>
        <taxon>Bacteria</taxon>
        <taxon>Thermotogati</taxon>
        <taxon>Synergistota</taxon>
        <taxon>Synergistia</taxon>
        <taxon>Synergistales</taxon>
        <taxon>Dethiosulfovibrionaceae</taxon>
        <taxon>Dethiosulfovibrio</taxon>
    </lineage>
</organism>
<dbReference type="GO" id="GO:0046872">
    <property type="term" value="F:metal ion binding"/>
    <property type="evidence" value="ECO:0007669"/>
    <property type="project" value="UniProtKB-KW"/>
</dbReference>
<dbReference type="SUPFAM" id="SSF52540">
    <property type="entry name" value="P-loop containing nucleoside triphosphate hydrolases"/>
    <property type="match status" value="1"/>
</dbReference>
<keyword evidence="2" id="KW-0408">Iron</keyword>